<keyword evidence="3 8" id="KW-0547">Nucleotide-binding</keyword>
<evidence type="ECO:0000256" key="1">
    <source>
        <dbReference type="ARBA" id="ARBA00008226"/>
    </source>
</evidence>
<keyword evidence="6 8" id="KW-0030">Aminoacyl-tRNA synthetase</keyword>
<dbReference type="InterPro" id="IPR015944">
    <property type="entry name" value="Gly-tRNA-synth_bsu"/>
</dbReference>
<dbReference type="NCBIfam" id="TIGR00211">
    <property type="entry name" value="glyS"/>
    <property type="match status" value="1"/>
</dbReference>
<dbReference type="PRINTS" id="PR01045">
    <property type="entry name" value="TRNASYNTHGB"/>
</dbReference>
<evidence type="ECO:0000256" key="7">
    <source>
        <dbReference type="ARBA" id="ARBA00047937"/>
    </source>
</evidence>
<proteinExistence type="inferred from homology"/>
<reference evidence="9 10" key="3">
    <citation type="submission" date="2021-02" db="EMBL/GenBank/DDBJ databases">
        <authorList>
            <person name="Merkel A.Y."/>
        </authorList>
    </citation>
    <scope>NUCLEOTIDE SEQUENCE [LARGE SCALE GENOMIC DNA]</scope>
    <source>
        <strain evidence="9 10">T05b</strain>
    </source>
</reference>
<comment type="catalytic activity">
    <reaction evidence="7 8">
        <text>tRNA(Gly) + glycine + ATP = glycyl-tRNA(Gly) + AMP + diphosphate</text>
        <dbReference type="Rhea" id="RHEA:16013"/>
        <dbReference type="Rhea" id="RHEA-COMP:9664"/>
        <dbReference type="Rhea" id="RHEA-COMP:9683"/>
        <dbReference type="ChEBI" id="CHEBI:30616"/>
        <dbReference type="ChEBI" id="CHEBI:33019"/>
        <dbReference type="ChEBI" id="CHEBI:57305"/>
        <dbReference type="ChEBI" id="CHEBI:78442"/>
        <dbReference type="ChEBI" id="CHEBI:78522"/>
        <dbReference type="ChEBI" id="CHEBI:456215"/>
        <dbReference type="EC" id="6.1.1.14"/>
    </reaction>
</comment>
<evidence type="ECO:0000256" key="2">
    <source>
        <dbReference type="ARBA" id="ARBA00022598"/>
    </source>
</evidence>
<dbReference type="PROSITE" id="PS50861">
    <property type="entry name" value="AA_TRNA_LIGASE_II_GLYAB"/>
    <property type="match status" value="1"/>
</dbReference>
<gene>
    <name evidence="8" type="primary">glyS</name>
    <name evidence="9" type="ORF">JWV37_06520</name>
</gene>
<reference evidence="10" key="1">
    <citation type="submission" date="2021-02" db="EMBL/GenBank/DDBJ databases">
        <title>Sulfurospirillum tamanensis sp. nov.</title>
        <authorList>
            <person name="Merkel A.Y."/>
        </authorList>
    </citation>
    <scope>NUCLEOTIDE SEQUENCE [LARGE SCALE GENOMIC DNA]</scope>
    <source>
        <strain evidence="10">T05b</strain>
    </source>
</reference>
<dbReference type="Pfam" id="PF02092">
    <property type="entry name" value="tRNA_synt_2f"/>
    <property type="match status" value="1"/>
</dbReference>
<dbReference type="EC" id="6.1.1.14" evidence="8"/>
<evidence type="ECO:0000256" key="5">
    <source>
        <dbReference type="ARBA" id="ARBA00022917"/>
    </source>
</evidence>
<evidence type="ECO:0000256" key="3">
    <source>
        <dbReference type="ARBA" id="ARBA00022741"/>
    </source>
</evidence>
<comment type="subcellular location">
    <subcellularLocation>
        <location evidence="8">Cytoplasm</location>
    </subcellularLocation>
</comment>
<dbReference type="PANTHER" id="PTHR30075:SF2">
    <property type="entry name" value="GLYCINE--TRNA LIGASE, CHLOROPLASTIC_MITOCHONDRIAL 2"/>
    <property type="match status" value="1"/>
</dbReference>
<accession>A0ABS2WRX4</accession>
<keyword evidence="8" id="KW-0963">Cytoplasm</keyword>
<name>A0ABS2WRX4_9BACT</name>
<organism evidence="9 10">
    <name type="scientific">Sulfurospirillum tamanense</name>
    <dbReference type="NCBI Taxonomy" id="2813362"/>
    <lineage>
        <taxon>Bacteria</taxon>
        <taxon>Pseudomonadati</taxon>
        <taxon>Campylobacterota</taxon>
        <taxon>Epsilonproteobacteria</taxon>
        <taxon>Campylobacterales</taxon>
        <taxon>Sulfurospirillaceae</taxon>
        <taxon>Sulfurospirillum</taxon>
    </lineage>
</organism>
<keyword evidence="2 8" id="KW-0436">Ligase</keyword>
<dbReference type="RefSeq" id="WP_205458976.1">
    <property type="nucleotide sequence ID" value="NZ_JAFHKK010000011.1"/>
</dbReference>
<evidence type="ECO:0000313" key="10">
    <source>
        <dbReference type="Proteomes" id="UP000703590"/>
    </source>
</evidence>
<comment type="subunit">
    <text evidence="8">Tetramer of two alpha and two beta subunits.</text>
</comment>
<dbReference type="PANTHER" id="PTHR30075">
    <property type="entry name" value="GLYCYL-TRNA SYNTHETASE"/>
    <property type="match status" value="1"/>
</dbReference>
<reference evidence="9 10" key="2">
    <citation type="submission" date="2021-02" db="EMBL/GenBank/DDBJ databases">
        <title>Sulfurospirillum tamanensis sp. nov.</title>
        <authorList>
            <person name="Frolova A."/>
            <person name="Merkel A."/>
            <person name="Slobodkin A."/>
        </authorList>
    </citation>
    <scope>NUCLEOTIDE SEQUENCE [LARGE SCALE GENOMIC DNA]</scope>
    <source>
        <strain evidence="9 10">T05b</strain>
    </source>
</reference>
<sequence>MTKPLLIEIGVEELPAIPFLNELPNIEAKWLELLEREGLGCEFEFYYTPRRLVLWHPAFALAQPTRYEEFFGAPLSAAYKEGEPTPVALGFAKKCGVEVGALGSTVRGDKEVLYVKKEIQGVSSKEILSRMVEAWLKSLNFGKSMRWGSLEESFIRPVRSLAMMLGDEHVVGEVFGVKSMYFTYPHRSVSYEPFAFDQAGDYFEKLVQGGVVLFQEERYESIVAQIKEIEAAWEIEVEKDAALLAEVVAITEHPKALLGSFDEKFLTLPPEVIITSMKENQRYFPVFKEGKLTNRFVVVSNAIAKTYDLIVSGNEKVLRARLEDALFFWENDLRNGLSSEGLKKIVYLEGLGSVYDKVEREQKVSAYLASRYKVRLMQERPDLDEHTLMALLERTVGLCKADLLSEMVYEFTELQGTMGYYYAIKTGQDASLALAFKEQYLPNSEESALPSTLFSAIVALSYKIDSLLALFSIGKIPTGTKDPFALRRAVGGIVKIALDQQIPFDISADFAALAVHYKAFDKKLLEAFIIERLYPFFDANPSIVKAVLESGERDIVKIARKVEALKAITAQSNFKEALSTFKRVANIVKDVDMTQTFEVNAQLFEHDQEVRLWEAFGTVMKADIQDEEAKLDALFGLKPSIDAFFDSVMVNAEDSAIRQNRQHLIGAIYQAFLSVADIKEISI</sequence>
<comment type="similarity">
    <text evidence="1 8">Belongs to the class-II aminoacyl-tRNA synthetase family.</text>
</comment>
<dbReference type="Proteomes" id="UP000703590">
    <property type="component" value="Unassembled WGS sequence"/>
</dbReference>
<comment type="caution">
    <text evidence="9">The sequence shown here is derived from an EMBL/GenBank/DDBJ whole genome shotgun (WGS) entry which is preliminary data.</text>
</comment>
<keyword evidence="4 8" id="KW-0067">ATP-binding</keyword>
<keyword evidence="10" id="KW-1185">Reference proteome</keyword>
<dbReference type="GO" id="GO:0004820">
    <property type="term" value="F:glycine-tRNA ligase activity"/>
    <property type="evidence" value="ECO:0007669"/>
    <property type="project" value="UniProtKB-EC"/>
</dbReference>
<evidence type="ECO:0000256" key="8">
    <source>
        <dbReference type="HAMAP-Rule" id="MF_00255"/>
    </source>
</evidence>
<dbReference type="EMBL" id="JAFHKK010000011">
    <property type="protein sequence ID" value="MBN2964426.1"/>
    <property type="molecule type" value="Genomic_DNA"/>
</dbReference>
<protein>
    <recommendedName>
        <fullName evidence="8">Glycine--tRNA ligase beta subunit</fullName>
        <ecNumber evidence="8">6.1.1.14</ecNumber>
    </recommendedName>
    <alternativeName>
        <fullName evidence="8">Glycyl-tRNA synthetase beta subunit</fullName>
        <shortName evidence="8">GlyRS</shortName>
    </alternativeName>
</protein>
<evidence type="ECO:0000256" key="4">
    <source>
        <dbReference type="ARBA" id="ARBA00022840"/>
    </source>
</evidence>
<evidence type="ECO:0000313" key="9">
    <source>
        <dbReference type="EMBL" id="MBN2964426.1"/>
    </source>
</evidence>
<keyword evidence="5 8" id="KW-0648">Protein biosynthesis</keyword>
<dbReference type="HAMAP" id="MF_00255">
    <property type="entry name" value="Gly_tRNA_synth_beta"/>
    <property type="match status" value="1"/>
</dbReference>
<dbReference type="InterPro" id="IPR006194">
    <property type="entry name" value="Gly-tRNA-synth_heterodimer"/>
</dbReference>
<evidence type="ECO:0000256" key="6">
    <source>
        <dbReference type="ARBA" id="ARBA00023146"/>
    </source>
</evidence>